<dbReference type="HOGENOM" id="CLU_102902_0_0_5"/>
<gene>
    <name evidence="2" type="ordered locus">HNE_1486</name>
</gene>
<dbReference type="InterPro" id="IPR042230">
    <property type="entry name" value="CusF_sf"/>
</dbReference>
<dbReference type="Pfam" id="PF11604">
    <property type="entry name" value="CusF_Ec"/>
    <property type="match status" value="1"/>
</dbReference>
<dbReference type="KEGG" id="hne:HNE_1486"/>
<name>Q0C243_HYPNA</name>
<protein>
    <submittedName>
        <fullName evidence="2">Conserved domain protein</fullName>
    </submittedName>
</protein>
<dbReference type="eggNOG" id="COG5569">
    <property type="taxonomic scope" value="Bacteria"/>
</dbReference>
<keyword evidence="3" id="KW-1185">Reference proteome</keyword>
<dbReference type="AlphaFoldDB" id="Q0C243"/>
<dbReference type="Proteomes" id="UP000001959">
    <property type="component" value="Chromosome"/>
</dbReference>
<organism evidence="2 3">
    <name type="scientific">Hyphomonas neptunium (strain ATCC 15444)</name>
    <dbReference type="NCBI Taxonomy" id="228405"/>
    <lineage>
        <taxon>Bacteria</taxon>
        <taxon>Pseudomonadati</taxon>
        <taxon>Pseudomonadota</taxon>
        <taxon>Alphaproteobacteria</taxon>
        <taxon>Hyphomonadales</taxon>
        <taxon>Hyphomonadaceae</taxon>
        <taxon>Hyphomonas</taxon>
    </lineage>
</organism>
<proteinExistence type="predicted"/>
<dbReference type="InterPro" id="IPR021647">
    <property type="entry name" value="CusF_Ec"/>
</dbReference>
<accession>Q0C243</accession>
<evidence type="ECO:0000256" key="1">
    <source>
        <dbReference type="SAM" id="MobiDB-lite"/>
    </source>
</evidence>
<evidence type="ECO:0000313" key="3">
    <source>
        <dbReference type="Proteomes" id="UP000001959"/>
    </source>
</evidence>
<dbReference type="Gene3D" id="2.40.50.320">
    <property type="entry name" value="Copper binding periplasmic protein CusF"/>
    <property type="match status" value="1"/>
</dbReference>
<dbReference type="STRING" id="228405.HNE_1486"/>
<dbReference type="EMBL" id="CP000158">
    <property type="protein sequence ID" value="ABI77020.1"/>
    <property type="molecule type" value="Genomic_DNA"/>
</dbReference>
<feature type="region of interest" description="Disordered" evidence="1">
    <location>
        <begin position="214"/>
        <end position="235"/>
    </location>
</feature>
<sequence length="235" mass="24963">MCALSRPLLRTDHSQELFPMKRSHSILAATIVFAALPAFALEGGSSPATMQHSSDQCGLPMGEGLVTALDVKKSKATIDHAPIAALGWDAMTMDFTTAKGVDLAAFAAGDRIHFLLAEDTKSRSYRIEAICALDVSDGLHDACMGKMHETAMKLAESSGTPCDMHGMDHSAMPGMDHAAMKGMDDGNMDGMKHGDMKQADAKATSCKEMCAMMKTSSDAPPADERSAPAQDHSHH</sequence>
<reference evidence="2 3" key="1">
    <citation type="journal article" date="2006" name="J. Bacteriol.">
        <title>Comparative genomic evidence for a close relationship between the dimorphic prosthecate bacteria Hyphomonas neptunium and Caulobacter crescentus.</title>
        <authorList>
            <person name="Badger J.H."/>
            <person name="Hoover T.R."/>
            <person name="Brun Y.V."/>
            <person name="Weiner R.M."/>
            <person name="Laub M.T."/>
            <person name="Alexandre G."/>
            <person name="Mrazek J."/>
            <person name="Ren Q."/>
            <person name="Paulsen I.T."/>
            <person name="Nelson K.E."/>
            <person name="Khouri H.M."/>
            <person name="Radune D."/>
            <person name="Sosa J."/>
            <person name="Dodson R.J."/>
            <person name="Sullivan S.A."/>
            <person name="Rosovitz M.J."/>
            <person name="Madupu R."/>
            <person name="Brinkac L.M."/>
            <person name="Durkin A.S."/>
            <person name="Daugherty S.C."/>
            <person name="Kothari S.P."/>
            <person name="Giglio M.G."/>
            <person name="Zhou L."/>
            <person name="Haft D.H."/>
            <person name="Selengut J.D."/>
            <person name="Davidsen T.M."/>
            <person name="Yang Q."/>
            <person name="Zafar N."/>
            <person name="Ward N.L."/>
        </authorList>
    </citation>
    <scope>NUCLEOTIDE SEQUENCE [LARGE SCALE GENOMIC DNA]</scope>
    <source>
        <strain evidence="2 3">ATCC 15444</strain>
    </source>
</reference>
<evidence type="ECO:0000313" key="2">
    <source>
        <dbReference type="EMBL" id="ABI77020.1"/>
    </source>
</evidence>